<sequence>MALSLCGGSSHVHLKKKPRPAATLSRRKVSAAASASSRESPDSSLGDATIDTPLACAQSVQTIITSVARRRCSAHVAALAAALNAQGGTLLDASAAQAAQNSHPYLVPLAVDFAGARVGLLIHPDVSSDADPDTPFAQPIVREHARGASLEVLARSPLEYVNAALVEEDAETNATAIQDAVADIAGAAAAEFYYQPGEMERAKLKLLPQFLATRKIIAPRFAEMLANRHLQDGKNDVDSALVTAEWYLSNLLSAGSEVPTTGLFGMIPHAFQVALLLDDRVDREEEARDAARLALWNGAWWMVKCYGSEQPKPAVEGGVAPLPNLAALKKAAGFDETISPSEMREFLEGEQSAARSRAASIALDAVTGGAGGASMDAAAPAAPDGAARIASMLDAVASDAHATNRTSDWDWNQARRDVADALRERGDEGAAELCEFYLVK</sequence>
<dbReference type="Proteomes" id="UP000660262">
    <property type="component" value="Unassembled WGS sequence"/>
</dbReference>
<reference evidence="2" key="1">
    <citation type="submission" date="2020-10" db="EMBL/GenBank/DDBJ databases">
        <title>Unveiling of a novel bifunctional photoreceptor, Dualchrome1, isolated from a cosmopolitan green alga.</title>
        <authorList>
            <person name="Suzuki S."/>
            <person name="Kawachi M."/>
        </authorList>
    </citation>
    <scope>NUCLEOTIDE SEQUENCE</scope>
    <source>
        <strain evidence="2">NIES 2893</strain>
    </source>
</reference>
<gene>
    <name evidence="2" type="ORF">PPROV_000104300</name>
</gene>
<organism evidence="2 3">
    <name type="scientific">Pycnococcus provasolii</name>
    <dbReference type="NCBI Taxonomy" id="41880"/>
    <lineage>
        <taxon>Eukaryota</taxon>
        <taxon>Viridiplantae</taxon>
        <taxon>Chlorophyta</taxon>
        <taxon>Pseudoscourfieldiophyceae</taxon>
        <taxon>Pseudoscourfieldiales</taxon>
        <taxon>Pycnococcaceae</taxon>
        <taxon>Pycnococcus</taxon>
    </lineage>
</organism>
<accession>A0A830H541</accession>
<name>A0A830H541_9CHLO</name>
<dbReference type="AlphaFoldDB" id="A0A830H541"/>
<evidence type="ECO:0000313" key="3">
    <source>
        <dbReference type="Proteomes" id="UP000660262"/>
    </source>
</evidence>
<comment type="caution">
    <text evidence="2">The sequence shown here is derived from an EMBL/GenBank/DDBJ whole genome shotgun (WGS) entry which is preliminary data.</text>
</comment>
<dbReference type="PANTHER" id="PTHR35115">
    <property type="entry name" value="CYCLIN DELTA-3"/>
    <property type="match status" value="1"/>
</dbReference>
<protein>
    <submittedName>
        <fullName evidence="2">Uncharacterized protein</fullName>
    </submittedName>
</protein>
<feature type="compositionally biased region" description="Low complexity" evidence="1">
    <location>
        <begin position="30"/>
        <end position="44"/>
    </location>
</feature>
<feature type="compositionally biased region" description="Basic residues" evidence="1">
    <location>
        <begin position="12"/>
        <end position="29"/>
    </location>
</feature>
<dbReference type="InterPro" id="IPR045287">
    <property type="entry name" value="PAB"/>
</dbReference>
<keyword evidence="3" id="KW-1185">Reference proteome</keyword>
<evidence type="ECO:0000313" key="2">
    <source>
        <dbReference type="EMBL" id="GHP02286.1"/>
    </source>
</evidence>
<dbReference type="PANTHER" id="PTHR35115:SF1">
    <property type="entry name" value="PROTEIN IN CHLOROPLAST ATPASE BIOGENESIS, CHLOROPLASTIC"/>
    <property type="match status" value="1"/>
</dbReference>
<feature type="region of interest" description="Disordered" evidence="1">
    <location>
        <begin position="1"/>
        <end position="48"/>
    </location>
</feature>
<proteinExistence type="predicted"/>
<evidence type="ECO:0000256" key="1">
    <source>
        <dbReference type="SAM" id="MobiDB-lite"/>
    </source>
</evidence>
<dbReference type="EMBL" id="BNJQ01000003">
    <property type="protein sequence ID" value="GHP02286.1"/>
    <property type="molecule type" value="Genomic_DNA"/>
</dbReference>